<dbReference type="GO" id="GO:0042254">
    <property type="term" value="P:ribosome biogenesis"/>
    <property type="evidence" value="ECO:0007669"/>
    <property type="project" value="InterPro"/>
</dbReference>
<comment type="function">
    <text evidence="5">Component of the ribosome.</text>
</comment>
<dbReference type="InterPro" id="IPR050257">
    <property type="entry name" value="eL8/uL1-like"/>
</dbReference>
<comment type="similarity">
    <text evidence="1 5">Belongs to the eukaryotic ribosomal protein eL8 family.</text>
</comment>
<proteinExistence type="inferred from homology"/>
<protein>
    <recommendedName>
        <fullName evidence="5">60S ribosomal protein L7a</fullName>
    </recommendedName>
</protein>
<name>A0A8C2LAK3_CRIGR</name>
<keyword evidence="2 5" id="KW-0689">Ribosomal protein</keyword>
<dbReference type="AlphaFoldDB" id="A0A8C2LAK3"/>
<dbReference type="Proteomes" id="UP000694386">
    <property type="component" value="Unplaced"/>
</dbReference>
<dbReference type="PANTHER" id="PTHR23105">
    <property type="entry name" value="RIBOSOMAL PROTEIN L7AE FAMILY MEMBER"/>
    <property type="match status" value="1"/>
</dbReference>
<dbReference type="SUPFAM" id="SSF55315">
    <property type="entry name" value="L30e-like"/>
    <property type="match status" value="1"/>
</dbReference>
<comment type="subunit">
    <text evidence="4">Component of the large ribosomal subunit. Interacts with CRY1. Interacts with DICER1, AGO2, TARBP2, MOV10 and EIF6; they form a large RNA-induced silencing complex (RISC).</text>
</comment>
<dbReference type="InterPro" id="IPR004037">
    <property type="entry name" value="Ribosomal_eL8-like_CS"/>
</dbReference>
<accession>A0A8C2LAK3</accession>
<keyword evidence="3 5" id="KW-0687">Ribonucleoprotein</keyword>
<dbReference type="GO" id="GO:0003723">
    <property type="term" value="F:RNA binding"/>
    <property type="evidence" value="ECO:0007669"/>
    <property type="project" value="UniProtKB-UniRule"/>
</dbReference>
<reference evidence="7" key="1">
    <citation type="submission" date="2025-08" db="UniProtKB">
        <authorList>
            <consortium name="Ensembl"/>
        </authorList>
    </citation>
    <scope>IDENTIFICATION</scope>
</reference>
<evidence type="ECO:0000256" key="1">
    <source>
        <dbReference type="ARBA" id="ARBA00007337"/>
    </source>
</evidence>
<dbReference type="GO" id="GO:0022625">
    <property type="term" value="C:cytosolic large ribosomal subunit"/>
    <property type="evidence" value="ECO:0007669"/>
    <property type="project" value="UniProtKB-UniRule"/>
</dbReference>
<evidence type="ECO:0000259" key="6">
    <source>
        <dbReference type="Pfam" id="PF01248"/>
    </source>
</evidence>
<evidence type="ECO:0000256" key="2">
    <source>
        <dbReference type="ARBA" id="ARBA00022980"/>
    </source>
</evidence>
<reference evidence="7" key="2">
    <citation type="submission" date="2025-09" db="UniProtKB">
        <authorList>
            <consortium name="Ensembl"/>
        </authorList>
    </citation>
    <scope>IDENTIFICATION</scope>
</reference>
<dbReference type="PROSITE" id="PS01082">
    <property type="entry name" value="RIBOSOMAL_L7AE"/>
    <property type="match status" value="1"/>
</dbReference>
<evidence type="ECO:0000256" key="5">
    <source>
        <dbReference type="RuleBase" id="RU367042"/>
    </source>
</evidence>
<evidence type="ECO:0000313" key="8">
    <source>
        <dbReference type="Proteomes" id="UP000694386"/>
    </source>
</evidence>
<evidence type="ECO:0000256" key="3">
    <source>
        <dbReference type="ARBA" id="ARBA00023274"/>
    </source>
</evidence>
<dbReference type="InterPro" id="IPR001921">
    <property type="entry name" value="Ribosomal_eL8_euk"/>
</dbReference>
<feature type="domain" description="Ribosomal protein eL8/eL30/eS12/Gadd45" evidence="6">
    <location>
        <begin position="83"/>
        <end position="146"/>
    </location>
</feature>
<dbReference type="Ensembl" id="ENSCGRT00001001584.1">
    <property type="protein sequence ID" value="ENSCGRP00001001470.1"/>
    <property type="gene ID" value="ENSCGRG00001001223.1"/>
</dbReference>
<evidence type="ECO:0000256" key="4">
    <source>
        <dbReference type="ARBA" id="ARBA00046616"/>
    </source>
</evidence>
<evidence type="ECO:0000313" key="7">
    <source>
        <dbReference type="Ensembl" id="ENSCGRP00001001470.1"/>
    </source>
</evidence>
<sequence length="200" mass="22757">RFVKWPRYIRLQRQRAILYKRLKVPPAINQFTQTQDWQTATQLLKLAHKYRPETKQQKQQRLLAGAEKKAAGKGDVPTKRPPNKKAQLVVIAHDVDPIELVVFLPALCRKMGIPYCIIKGKARLGRLVHRKTCTTVAFTQVNSEDKGALAKLVEAIRTNYNDRYDEIRCHWGGNVLGPKSVARIAKLEKAKAKELATKLG</sequence>
<dbReference type="FunFam" id="3.30.1330.30:FF:000003">
    <property type="entry name" value="60S ribosomal protein L7a"/>
    <property type="match status" value="1"/>
</dbReference>
<dbReference type="InterPro" id="IPR004038">
    <property type="entry name" value="Ribosomal_eL8/eL30/eS12/Gad45"/>
</dbReference>
<dbReference type="InterPro" id="IPR029064">
    <property type="entry name" value="Ribosomal_eL30-like_sf"/>
</dbReference>
<dbReference type="InterPro" id="IPR018492">
    <property type="entry name" value="Ribosomal_eL8/Nhp2"/>
</dbReference>
<dbReference type="PRINTS" id="PR00882">
    <property type="entry name" value="RIBOSOMALL7A"/>
</dbReference>
<dbReference type="PRINTS" id="PR00881">
    <property type="entry name" value="L7ARS6FAMILY"/>
</dbReference>
<organism evidence="7 8">
    <name type="scientific">Cricetulus griseus</name>
    <name type="common">Chinese hamster</name>
    <name type="synonym">Cricetulus barabensis griseus</name>
    <dbReference type="NCBI Taxonomy" id="10029"/>
    <lineage>
        <taxon>Eukaryota</taxon>
        <taxon>Metazoa</taxon>
        <taxon>Chordata</taxon>
        <taxon>Craniata</taxon>
        <taxon>Vertebrata</taxon>
        <taxon>Euteleostomi</taxon>
        <taxon>Mammalia</taxon>
        <taxon>Eutheria</taxon>
        <taxon>Euarchontoglires</taxon>
        <taxon>Glires</taxon>
        <taxon>Rodentia</taxon>
        <taxon>Myomorpha</taxon>
        <taxon>Muroidea</taxon>
        <taxon>Cricetidae</taxon>
        <taxon>Cricetinae</taxon>
        <taxon>Cricetulus</taxon>
    </lineage>
</organism>
<dbReference type="Pfam" id="PF01248">
    <property type="entry name" value="Ribosomal_L7Ae"/>
    <property type="match status" value="1"/>
</dbReference>
<dbReference type="Gene3D" id="3.30.1330.30">
    <property type="match status" value="1"/>
</dbReference>